<dbReference type="GO" id="GO:0055085">
    <property type="term" value="P:transmembrane transport"/>
    <property type="evidence" value="ECO:0007669"/>
    <property type="project" value="InterPro"/>
</dbReference>
<protein>
    <submittedName>
        <fullName evidence="8">Energy transducer TonB</fullName>
    </submittedName>
</protein>
<feature type="region of interest" description="Disordered" evidence="5">
    <location>
        <begin position="215"/>
        <end position="260"/>
    </location>
</feature>
<evidence type="ECO:0000313" key="9">
    <source>
        <dbReference type="Proteomes" id="UP000664303"/>
    </source>
</evidence>
<dbReference type="RefSeq" id="WP_206560577.1">
    <property type="nucleotide sequence ID" value="NZ_JAFKCZ010000007.1"/>
</dbReference>
<feature type="compositionally biased region" description="Pro residues" evidence="5">
    <location>
        <begin position="215"/>
        <end position="243"/>
    </location>
</feature>
<evidence type="ECO:0000256" key="1">
    <source>
        <dbReference type="ARBA" id="ARBA00004167"/>
    </source>
</evidence>
<evidence type="ECO:0000256" key="3">
    <source>
        <dbReference type="ARBA" id="ARBA00022989"/>
    </source>
</evidence>
<dbReference type="InterPro" id="IPR037682">
    <property type="entry name" value="TonB_C"/>
</dbReference>
<evidence type="ECO:0000259" key="7">
    <source>
        <dbReference type="PROSITE" id="PS52015"/>
    </source>
</evidence>
<sequence>MKRQSKQWFLALGLFSMCVVSLAPALAARDDLNLTALAMHRETGRDIYLGALLARDPLETPADISGADDERAMEFRIVARRTSIRSVLGGILLQAELASGAPPPPATVDFANAIMSSVQGSLYTGDSFTLWRSAGGDTAATVNGLEMAHTAAPGVFDYFLSGWIGERGAATAFRDSLLSADIDVDLRADYAATRPSAERVAAVSTWVASPAPVAPEPVAPEPVAPEPAAPKPAAPEPAAPKPAAPEQAAKQQVAAGSTSPAVEKAAATNIAPATNGAVTEDRVAAASAAAASAAAASAAASTAVDGGDTGDEVATDPAQPPGEALAPATPSIAMARIKPVLRETSPAQALAEETAPEDPYGVAALSVIEYSQRLAAFNSMVFRMVNSKIRYPRAAIRRGIQGNLELDVTLDSDGNLQRVAVGRSSGHGMLDDSAVTAAERAFKEPLEKPVDKVALAEYNSGERNRLVIPVPVNFMLTE</sequence>
<comment type="caution">
    <text evidence="8">The sequence shown here is derived from an EMBL/GenBank/DDBJ whole genome shotgun (WGS) entry which is preliminary data.</text>
</comment>
<dbReference type="InterPro" id="IPR006260">
    <property type="entry name" value="TonB/TolA_C"/>
</dbReference>
<accession>A0A939IML4</accession>
<feature type="signal peptide" evidence="6">
    <location>
        <begin position="1"/>
        <end position="27"/>
    </location>
</feature>
<proteinExistence type="predicted"/>
<feature type="region of interest" description="Disordered" evidence="5">
    <location>
        <begin position="303"/>
        <end position="330"/>
    </location>
</feature>
<organism evidence="8 9">
    <name type="scientific">Parahaliea mediterranea</name>
    <dbReference type="NCBI Taxonomy" id="651086"/>
    <lineage>
        <taxon>Bacteria</taxon>
        <taxon>Pseudomonadati</taxon>
        <taxon>Pseudomonadota</taxon>
        <taxon>Gammaproteobacteria</taxon>
        <taxon>Cellvibrionales</taxon>
        <taxon>Halieaceae</taxon>
        <taxon>Parahaliea</taxon>
    </lineage>
</organism>
<feature type="chain" id="PRO_5037658377" evidence="6">
    <location>
        <begin position="28"/>
        <end position="478"/>
    </location>
</feature>
<keyword evidence="3" id="KW-1133">Transmembrane helix</keyword>
<evidence type="ECO:0000256" key="5">
    <source>
        <dbReference type="SAM" id="MobiDB-lite"/>
    </source>
</evidence>
<evidence type="ECO:0000256" key="6">
    <source>
        <dbReference type="SAM" id="SignalP"/>
    </source>
</evidence>
<evidence type="ECO:0000256" key="4">
    <source>
        <dbReference type="ARBA" id="ARBA00023136"/>
    </source>
</evidence>
<dbReference type="NCBIfam" id="TIGR01352">
    <property type="entry name" value="tonB_Cterm"/>
    <property type="match status" value="1"/>
</dbReference>
<dbReference type="Pfam" id="PF03544">
    <property type="entry name" value="TonB_C"/>
    <property type="match status" value="1"/>
</dbReference>
<keyword evidence="9" id="KW-1185">Reference proteome</keyword>
<evidence type="ECO:0000256" key="2">
    <source>
        <dbReference type="ARBA" id="ARBA00022692"/>
    </source>
</evidence>
<keyword evidence="2" id="KW-0812">Transmembrane</keyword>
<dbReference type="Proteomes" id="UP000664303">
    <property type="component" value="Unassembled WGS sequence"/>
</dbReference>
<dbReference type="PROSITE" id="PS52015">
    <property type="entry name" value="TONB_CTD"/>
    <property type="match status" value="1"/>
</dbReference>
<comment type="subcellular location">
    <subcellularLocation>
        <location evidence="1">Membrane</location>
        <topology evidence="1">Single-pass membrane protein</topology>
    </subcellularLocation>
</comment>
<keyword evidence="4" id="KW-0472">Membrane</keyword>
<name>A0A939IML4_9GAMM</name>
<dbReference type="SUPFAM" id="SSF74653">
    <property type="entry name" value="TolA/TonB C-terminal domain"/>
    <property type="match status" value="1"/>
</dbReference>
<feature type="domain" description="TonB C-terminal" evidence="7">
    <location>
        <begin position="376"/>
        <end position="478"/>
    </location>
</feature>
<keyword evidence="6" id="KW-0732">Signal</keyword>
<dbReference type="AlphaFoldDB" id="A0A939IML4"/>
<reference evidence="8" key="1">
    <citation type="submission" date="2021-02" db="EMBL/GenBank/DDBJ databases">
        <title>PHA producing bacteria isolated from coastal sediment in Guangdong, Shenzhen.</title>
        <authorList>
            <person name="Zheng W."/>
            <person name="Yu S."/>
            <person name="Huang Y."/>
        </authorList>
    </citation>
    <scope>NUCLEOTIDE SEQUENCE</scope>
    <source>
        <strain evidence="8">TN14-10</strain>
    </source>
</reference>
<dbReference type="EMBL" id="JAFKCZ010000007">
    <property type="protein sequence ID" value="MBN7797132.1"/>
    <property type="molecule type" value="Genomic_DNA"/>
</dbReference>
<feature type="compositionally biased region" description="Low complexity" evidence="5">
    <location>
        <begin position="244"/>
        <end position="255"/>
    </location>
</feature>
<gene>
    <name evidence="8" type="ORF">JYP50_11045</name>
</gene>
<evidence type="ECO:0000313" key="8">
    <source>
        <dbReference type="EMBL" id="MBN7797132.1"/>
    </source>
</evidence>
<dbReference type="Gene3D" id="3.30.1150.10">
    <property type="match status" value="1"/>
</dbReference>
<dbReference type="GO" id="GO:0016020">
    <property type="term" value="C:membrane"/>
    <property type="evidence" value="ECO:0007669"/>
    <property type="project" value="UniProtKB-SubCell"/>
</dbReference>